<dbReference type="InterPro" id="IPR000100">
    <property type="entry name" value="RNase_P"/>
</dbReference>
<keyword evidence="4 7" id="KW-0255">Endonuclease</keyword>
<evidence type="ECO:0000256" key="1">
    <source>
        <dbReference type="ARBA" id="ARBA00002663"/>
    </source>
</evidence>
<evidence type="ECO:0000256" key="7">
    <source>
        <dbReference type="HAMAP-Rule" id="MF_00227"/>
    </source>
</evidence>
<comment type="caution">
    <text evidence="9">The sequence shown here is derived from an EMBL/GenBank/DDBJ whole genome shotgun (WGS) entry which is preliminary data.</text>
</comment>
<keyword evidence="6 7" id="KW-0694">RNA-binding</keyword>
<dbReference type="AlphaFoldDB" id="A0A7X6RGZ0"/>
<dbReference type="GO" id="GO:0030677">
    <property type="term" value="C:ribonuclease P complex"/>
    <property type="evidence" value="ECO:0007669"/>
    <property type="project" value="TreeGrafter"/>
</dbReference>
<evidence type="ECO:0000256" key="6">
    <source>
        <dbReference type="ARBA" id="ARBA00022884"/>
    </source>
</evidence>
<dbReference type="NCBIfam" id="TIGR00188">
    <property type="entry name" value="rnpA"/>
    <property type="match status" value="1"/>
</dbReference>
<dbReference type="SUPFAM" id="SSF54211">
    <property type="entry name" value="Ribosomal protein S5 domain 2-like"/>
    <property type="match status" value="1"/>
</dbReference>
<sequence length="140" mass="15245">MLPEPYRLHHRADFSRTVRRGRRIGRRDIVVHVVLPTPSDDPALPDAETGPLVRFGGPRFGLIVSKAVGTAVVRHRVARRLRHICAGLMADLPADADVVIRALPGAATATSADLDRQLRSAFRKLAFDIGPTRLDQSGAS</sequence>
<keyword evidence="5 7" id="KW-0378">Hydrolase</keyword>
<dbReference type="InterPro" id="IPR020568">
    <property type="entry name" value="Ribosomal_Su5_D2-typ_SF"/>
</dbReference>
<dbReference type="EMBL" id="JAAXPE010000005">
    <property type="protein sequence ID" value="NKY85460.1"/>
    <property type="molecule type" value="Genomic_DNA"/>
</dbReference>
<evidence type="ECO:0000313" key="10">
    <source>
        <dbReference type="Proteomes" id="UP000523447"/>
    </source>
</evidence>
<dbReference type="InterPro" id="IPR020539">
    <property type="entry name" value="RNase_P_CS"/>
</dbReference>
<comment type="catalytic activity">
    <reaction evidence="7">
        <text>Endonucleolytic cleavage of RNA, removing 5'-extranucleotides from tRNA precursor.</text>
        <dbReference type="EC" id="3.1.26.5"/>
    </reaction>
</comment>
<reference evidence="9 10" key="1">
    <citation type="submission" date="2020-04" db="EMBL/GenBank/DDBJ databases">
        <title>MicrobeNet Type strains.</title>
        <authorList>
            <person name="Nicholson A.C."/>
        </authorList>
    </citation>
    <scope>NUCLEOTIDE SEQUENCE [LARGE SCALE GENOMIC DNA]</scope>
    <source>
        <strain evidence="9 10">DSM 44445</strain>
    </source>
</reference>
<evidence type="ECO:0000313" key="9">
    <source>
        <dbReference type="EMBL" id="NKY85460.1"/>
    </source>
</evidence>
<name>A0A7X6RGZ0_9NOCA</name>
<keyword evidence="10" id="KW-1185">Reference proteome</keyword>
<dbReference type="GO" id="GO:0001682">
    <property type="term" value="P:tRNA 5'-leader removal"/>
    <property type="evidence" value="ECO:0007669"/>
    <property type="project" value="UniProtKB-UniRule"/>
</dbReference>
<keyword evidence="2 7" id="KW-0819">tRNA processing</keyword>
<keyword evidence="3 7" id="KW-0540">Nuclease</keyword>
<comment type="similarity">
    <text evidence="7">Belongs to the RnpA family.</text>
</comment>
<proteinExistence type="inferred from homology"/>
<dbReference type="GO" id="GO:0000049">
    <property type="term" value="F:tRNA binding"/>
    <property type="evidence" value="ECO:0007669"/>
    <property type="project" value="UniProtKB-UniRule"/>
</dbReference>
<dbReference type="HAMAP" id="MF_00227">
    <property type="entry name" value="RNase_P"/>
    <property type="match status" value="1"/>
</dbReference>
<evidence type="ECO:0000256" key="4">
    <source>
        <dbReference type="ARBA" id="ARBA00022759"/>
    </source>
</evidence>
<dbReference type="PANTHER" id="PTHR33992:SF1">
    <property type="entry name" value="RIBONUCLEASE P PROTEIN COMPONENT"/>
    <property type="match status" value="1"/>
</dbReference>
<gene>
    <name evidence="7 9" type="primary">rnpA</name>
    <name evidence="9" type="ORF">HGA07_07455</name>
</gene>
<dbReference type="Gene3D" id="3.30.230.10">
    <property type="match status" value="1"/>
</dbReference>
<evidence type="ECO:0000256" key="3">
    <source>
        <dbReference type="ARBA" id="ARBA00022722"/>
    </source>
</evidence>
<evidence type="ECO:0000256" key="5">
    <source>
        <dbReference type="ARBA" id="ARBA00022801"/>
    </source>
</evidence>
<dbReference type="PROSITE" id="PS00648">
    <property type="entry name" value="RIBONUCLEASE_P"/>
    <property type="match status" value="1"/>
</dbReference>
<accession>A0A7X6RGZ0</accession>
<dbReference type="PANTHER" id="PTHR33992">
    <property type="entry name" value="RIBONUCLEASE P PROTEIN COMPONENT"/>
    <property type="match status" value="1"/>
</dbReference>
<dbReference type="RefSeq" id="WP_083893307.1">
    <property type="nucleotide sequence ID" value="NZ_CAWPHS010000045.1"/>
</dbReference>
<comment type="function">
    <text evidence="1 7">RNaseP catalyzes the removal of the 5'-leader sequence from pre-tRNA to produce the mature 5'-terminus. It can also cleave other RNA substrates such as 4.5S RNA. The protein component plays an auxiliary but essential role in vivo by binding to the 5'-leader sequence and broadening the substrate specificity of the ribozyme.</text>
</comment>
<dbReference type="EC" id="3.1.26.5" evidence="7 8"/>
<dbReference type="Proteomes" id="UP000523447">
    <property type="component" value="Unassembled WGS sequence"/>
</dbReference>
<dbReference type="Pfam" id="PF00825">
    <property type="entry name" value="Ribonuclease_P"/>
    <property type="match status" value="1"/>
</dbReference>
<dbReference type="GO" id="GO:0042781">
    <property type="term" value="F:3'-tRNA processing endoribonuclease activity"/>
    <property type="evidence" value="ECO:0007669"/>
    <property type="project" value="TreeGrafter"/>
</dbReference>
<organism evidence="9 10">
    <name type="scientific">Nocardia veterana</name>
    <dbReference type="NCBI Taxonomy" id="132249"/>
    <lineage>
        <taxon>Bacteria</taxon>
        <taxon>Bacillati</taxon>
        <taxon>Actinomycetota</taxon>
        <taxon>Actinomycetes</taxon>
        <taxon>Mycobacteriales</taxon>
        <taxon>Nocardiaceae</taxon>
        <taxon>Nocardia</taxon>
    </lineage>
</organism>
<evidence type="ECO:0000256" key="8">
    <source>
        <dbReference type="NCBIfam" id="TIGR00188"/>
    </source>
</evidence>
<protein>
    <recommendedName>
        <fullName evidence="7 8">Ribonuclease P protein component</fullName>
        <shortName evidence="7">RNase P protein</shortName>
        <shortName evidence="7">RNaseP protein</shortName>
        <ecNumber evidence="7 8">3.1.26.5</ecNumber>
    </recommendedName>
    <alternativeName>
        <fullName evidence="7">Protein C5</fullName>
    </alternativeName>
</protein>
<dbReference type="GO" id="GO:0004526">
    <property type="term" value="F:ribonuclease P activity"/>
    <property type="evidence" value="ECO:0007669"/>
    <property type="project" value="UniProtKB-UniRule"/>
</dbReference>
<evidence type="ECO:0000256" key="2">
    <source>
        <dbReference type="ARBA" id="ARBA00022694"/>
    </source>
</evidence>
<comment type="subunit">
    <text evidence="7">Consists of a catalytic RNA component (M1 or rnpB) and a protein subunit.</text>
</comment>
<dbReference type="InterPro" id="IPR014721">
    <property type="entry name" value="Ribsml_uS5_D2-typ_fold_subgr"/>
</dbReference>